<comment type="caution">
    <text evidence="1">The sequence shown here is derived from an EMBL/GenBank/DDBJ whole genome shotgun (WGS) entry which is preliminary data.</text>
</comment>
<organism evidence="1 2">
    <name type="scientific">Niallia circulans</name>
    <name type="common">Bacillus circulans</name>
    <dbReference type="NCBI Taxonomy" id="1397"/>
    <lineage>
        <taxon>Bacteria</taxon>
        <taxon>Bacillati</taxon>
        <taxon>Bacillota</taxon>
        <taxon>Bacilli</taxon>
        <taxon>Bacillales</taxon>
        <taxon>Bacillaceae</taxon>
        <taxon>Niallia</taxon>
    </lineage>
</organism>
<proteinExistence type="predicted"/>
<protein>
    <submittedName>
        <fullName evidence="1">Uncharacterized protein</fullName>
    </submittedName>
</protein>
<dbReference type="Proteomes" id="UP000319837">
    <property type="component" value="Unassembled WGS sequence"/>
</dbReference>
<dbReference type="AlphaFoldDB" id="A0A553SJ33"/>
<name>A0A553SJ33_NIACI</name>
<reference evidence="2" key="1">
    <citation type="submission" date="2018-10" db="EMBL/GenBank/DDBJ databases">
        <title>FDA dAtabase for Regulatory Grade micrObial Sequences (FDA-ARGOS): Supporting development and validation of Infectious Disease Dx tests.</title>
        <authorList>
            <person name="Minogue T."/>
            <person name="Wolcott M."/>
            <person name="Wasieloski L."/>
            <person name="Aguilar W."/>
            <person name="Moore D."/>
            <person name="Tallon L."/>
            <person name="Sadzewicz L."/>
            <person name="Sengamalay N."/>
            <person name="Ott S."/>
            <person name="Godinez A."/>
            <person name="Nagaraj S."/>
            <person name="Vavikolanu K."/>
            <person name="Vyas G."/>
            <person name="Nadendla S."/>
            <person name="George J."/>
            <person name="Sichtig H."/>
        </authorList>
    </citation>
    <scope>NUCLEOTIDE SEQUENCE [LARGE SCALE GENOMIC DNA]</scope>
    <source>
        <strain evidence="2">FDAARGOS_343</strain>
    </source>
</reference>
<evidence type="ECO:0000313" key="2">
    <source>
        <dbReference type="Proteomes" id="UP000319837"/>
    </source>
</evidence>
<sequence>MSLYSCNPPTIYLNSYRAISIASTYVVYHISKVAEQAVYENARTLEKIWFFFGANLFSLFHESIQKTAVRN</sequence>
<evidence type="ECO:0000313" key="1">
    <source>
        <dbReference type="EMBL" id="TRZ36994.1"/>
    </source>
</evidence>
<gene>
    <name evidence="1" type="ORF">CEQ21_15975</name>
</gene>
<accession>A0A553SJ33</accession>
<dbReference type="EMBL" id="RIBP01000004">
    <property type="protein sequence ID" value="TRZ36994.1"/>
    <property type="molecule type" value="Genomic_DNA"/>
</dbReference>